<protein>
    <submittedName>
        <fullName evidence="2">Uncharacterized protein</fullName>
    </submittedName>
</protein>
<evidence type="ECO:0000313" key="3">
    <source>
        <dbReference type="Proteomes" id="UP001195483"/>
    </source>
</evidence>
<sequence length="104" mass="11504">YTSDGRIGLTLFLTRSSNWLPGLMLHIFNDIKILEFTLIKRLNLNLSEMLANLAAHRNGLNCATALLDGDRLAASINDIFDRSSSRPRAAGPTTAEDEASRLFK</sequence>
<gene>
    <name evidence="2" type="ORF">CHS0354_012323</name>
</gene>
<proteinExistence type="predicted"/>
<reference evidence="2" key="2">
    <citation type="journal article" date="2021" name="Genome Biol. Evol.">
        <title>Developing a high-quality reference genome for a parasitic bivalve with doubly uniparental inheritance (Bivalvia: Unionida).</title>
        <authorList>
            <person name="Smith C.H."/>
        </authorList>
    </citation>
    <scope>NUCLEOTIDE SEQUENCE</scope>
    <source>
        <strain evidence="2">CHS0354</strain>
        <tissue evidence="2">Mantle</tissue>
    </source>
</reference>
<dbReference type="EMBL" id="JAEAOA010000748">
    <property type="protein sequence ID" value="KAK3593237.1"/>
    <property type="molecule type" value="Genomic_DNA"/>
</dbReference>
<reference evidence="2" key="3">
    <citation type="submission" date="2023-05" db="EMBL/GenBank/DDBJ databases">
        <authorList>
            <person name="Smith C.H."/>
        </authorList>
    </citation>
    <scope>NUCLEOTIDE SEQUENCE</scope>
    <source>
        <strain evidence="2">CHS0354</strain>
        <tissue evidence="2">Mantle</tissue>
    </source>
</reference>
<organism evidence="2 3">
    <name type="scientific">Potamilus streckersoni</name>
    <dbReference type="NCBI Taxonomy" id="2493646"/>
    <lineage>
        <taxon>Eukaryota</taxon>
        <taxon>Metazoa</taxon>
        <taxon>Spiralia</taxon>
        <taxon>Lophotrochozoa</taxon>
        <taxon>Mollusca</taxon>
        <taxon>Bivalvia</taxon>
        <taxon>Autobranchia</taxon>
        <taxon>Heteroconchia</taxon>
        <taxon>Palaeoheterodonta</taxon>
        <taxon>Unionida</taxon>
        <taxon>Unionoidea</taxon>
        <taxon>Unionidae</taxon>
        <taxon>Ambleminae</taxon>
        <taxon>Lampsilini</taxon>
        <taxon>Potamilus</taxon>
    </lineage>
</organism>
<dbReference type="Proteomes" id="UP001195483">
    <property type="component" value="Unassembled WGS sequence"/>
</dbReference>
<evidence type="ECO:0000313" key="2">
    <source>
        <dbReference type="EMBL" id="KAK3593237.1"/>
    </source>
</evidence>
<comment type="caution">
    <text evidence="2">The sequence shown here is derived from an EMBL/GenBank/DDBJ whole genome shotgun (WGS) entry which is preliminary data.</text>
</comment>
<reference evidence="2" key="1">
    <citation type="journal article" date="2021" name="Genome Biol. Evol.">
        <title>A High-Quality Reference Genome for a Parasitic Bivalve with Doubly Uniparental Inheritance (Bivalvia: Unionida).</title>
        <authorList>
            <person name="Smith C.H."/>
        </authorList>
    </citation>
    <scope>NUCLEOTIDE SEQUENCE</scope>
    <source>
        <strain evidence="2">CHS0354</strain>
    </source>
</reference>
<dbReference type="AlphaFoldDB" id="A0AAE0VXV7"/>
<feature type="region of interest" description="Disordered" evidence="1">
    <location>
        <begin position="83"/>
        <end position="104"/>
    </location>
</feature>
<name>A0AAE0VXV7_9BIVA</name>
<feature type="non-terminal residue" evidence="2">
    <location>
        <position position="1"/>
    </location>
</feature>
<accession>A0AAE0VXV7</accession>
<evidence type="ECO:0000256" key="1">
    <source>
        <dbReference type="SAM" id="MobiDB-lite"/>
    </source>
</evidence>
<keyword evidence="3" id="KW-1185">Reference proteome</keyword>